<sequence length="78" mass="9429">MIDFQEVMQRMKEVILSQSEKKKVLDRDIADVLNLSPQYYAVIKKRNKIPYENLAYFCQEHKISMNWILLKQKPEKIK</sequence>
<dbReference type="GO" id="GO:0003677">
    <property type="term" value="F:DNA binding"/>
    <property type="evidence" value="ECO:0007669"/>
    <property type="project" value="InterPro"/>
</dbReference>
<feature type="domain" description="Bacteriophage CI repressor N-terminal" evidence="1">
    <location>
        <begin position="26"/>
        <end position="74"/>
    </location>
</feature>
<evidence type="ECO:0000259" key="1">
    <source>
        <dbReference type="Pfam" id="PF07022"/>
    </source>
</evidence>
<reference evidence="2" key="1">
    <citation type="submission" date="2016-10" db="EMBL/GenBank/DDBJ databases">
        <authorList>
            <person name="de Groot N.N."/>
        </authorList>
    </citation>
    <scope>NUCLEOTIDE SEQUENCE</scope>
</reference>
<protein>
    <submittedName>
        <fullName evidence="2">Phage repressor protein, putative</fullName>
    </submittedName>
</protein>
<dbReference type="AlphaFoldDB" id="A0A1W1EF46"/>
<proteinExistence type="predicted"/>
<dbReference type="InterPro" id="IPR010744">
    <property type="entry name" value="Phage_CI_N"/>
</dbReference>
<dbReference type="InterPro" id="IPR010982">
    <property type="entry name" value="Lambda_DNA-bd_dom_sf"/>
</dbReference>
<name>A0A1W1EF46_9ZZZZ</name>
<dbReference type="EMBL" id="FPKX01000057">
    <property type="protein sequence ID" value="SFZ98643.1"/>
    <property type="molecule type" value="Genomic_DNA"/>
</dbReference>
<organism evidence="2">
    <name type="scientific">hydrothermal vent metagenome</name>
    <dbReference type="NCBI Taxonomy" id="652676"/>
    <lineage>
        <taxon>unclassified sequences</taxon>
        <taxon>metagenomes</taxon>
        <taxon>ecological metagenomes</taxon>
    </lineage>
</organism>
<dbReference type="GO" id="GO:0045892">
    <property type="term" value="P:negative regulation of DNA-templated transcription"/>
    <property type="evidence" value="ECO:0007669"/>
    <property type="project" value="InterPro"/>
</dbReference>
<dbReference type="Pfam" id="PF07022">
    <property type="entry name" value="Phage_CI_repr"/>
    <property type="match status" value="1"/>
</dbReference>
<evidence type="ECO:0000313" key="2">
    <source>
        <dbReference type="EMBL" id="SFZ98643.1"/>
    </source>
</evidence>
<gene>
    <name evidence="2" type="ORF">MNB_SV-5-425</name>
</gene>
<accession>A0A1W1EF46</accession>
<dbReference type="Gene3D" id="1.10.260.40">
    <property type="entry name" value="lambda repressor-like DNA-binding domains"/>
    <property type="match status" value="1"/>
</dbReference>